<organism evidence="5 6">
    <name type="scientific">Streptomyces dioscori</name>
    <dbReference type="NCBI Taxonomy" id="2109333"/>
    <lineage>
        <taxon>Bacteria</taxon>
        <taxon>Bacillati</taxon>
        <taxon>Actinomycetota</taxon>
        <taxon>Actinomycetes</taxon>
        <taxon>Kitasatosporales</taxon>
        <taxon>Streptomycetaceae</taxon>
        <taxon>Streptomyces</taxon>
        <taxon>Streptomyces aurantiacus group</taxon>
    </lineage>
</organism>
<dbReference type="OrthoDB" id="9808187at2"/>
<evidence type="ECO:0000259" key="4">
    <source>
        <dbReference type="SMART" id="SM00822"/>
    </source>
</evidence>
<dbReference type="PANTHER" id="PTHR45024:SF2">
    <property type="entry name" value="SCP2 DOMAIN-CONTAINING PROTEIN"/>
    <property type="match status" value="1"/>
</dbReference>
<dbReference type="RefSeq" id="WP_107020076.1">
    <property type="nucleotide sequence ID" value="NZ_KZ679050.1"/>
</dbReference>
<evidence type="ECO:0000256" key="1">
    <source>
        <dbReference type="ARBA" id="ARBA00006484"/>
    </source>
</evidence>
<evidence type="ECO:0000313" key="6">
    <source>
        <dbReference type="Proteomes" id="UP000240429"/>
    </source>
</evidence>
<dbReference type="Gene3D" id="3.40.50.720">
    <property type="entry name" value="NAD(P)-binding Rossmann-like Domain"/>
    <property type="match status" value="1"/>
</dbReference>
<evidence type="ECO:0000256" key="3">
    <source>
        <dbReference type="SAM" id="MobiDB-lite"/>
    </source>
</evidence>
<keyword evidence="2" id="KW-0560">Oxidoreductase</keyword>
<comment type="similarity">
    <text evidence="1">Belongs to the short-chain dehydrogenases/reductases (SDR) family.</text>
</comment>
<gene>
    <name evidence="5" type="ORF">C6Y14_30495</name>
</gene>
<feature type="region of interest" description="Disordered" evidence="3">
    <location>
        <begin position="292"/>
        <end position="316"/>
    </location>
</feature>
<dbReference type="Pfam" id="PF13561">
    <property type="entry name" value="adh_short_C2"/>
    <property type="match status" value="1"/>
</dbReference>
<dbReference type="InterPro" id="IPR051687">
    <property type="entry name" value="Peroxisomal_Beta-Oxidation"/>
</dbReference>
<dbReference type="PROSITE" id="PS00061">
    <property type="entry name" value="ADH_SHORT"/>
    <property type="match status" value="1"/>
</dbReference>
<dbReference type="InterPro" id="IPR020904">
    <property type="entry name" value="Sc_DH/Rdtase_CS"/>
</dbReference>
<dbReference type="SUPFAM" id="SSF51735">
    <property type="entry name" value="NAD(P)-binding Rossmann-fold domains"/>
    <property type="match status" value="1"/>
</dbReference>
<accession>A0A2P8Q0N0</accession>
<dbReference type="PRINTS" id="PR00080">
    <property type="entry name" value="SDRFAMILY"/>
</dbReference>
<proteinExistence type="inferred from homology"/>
<protein>
    <submittedName>
        <fullName evidence="5">3-oxoacyl-ACP reductase</fullName>
    </submittedName>
</protein>
<dbReference type="InterPro" id="IPR002347">
    <property type="entry name" value="SDR_fam"/>
</dbReference>
<dbReference type="GO" id="GO:0016491">
    <property type="term" value="F:oxidoreductase activity"/>
    <property type="evidence" value="ECO:0007669"/>
    <property type="project" value="UniProtKB-KW"/>
</dbReference>
<name>A0A2P8Q0N0_9ACTN</name>
<keyword evidence="6" id="KW-1185">Reference proteome</keyword>
<comment type="caution">
    <text evidence="5">The sequence shown here is derived from an EMBL/GenBank/DDBJ whole genome shotgun (WGS) entry which is preliminary data.</text>
</comment>
<evidence type="ECO:0000313" key="5">
    <source>
        <dbReference type="EMBL" id="PSM39808.1"/>
    </source>
</evidence>
<evidence type="ECO:0000256" key="2">
    <source>
        <dbReference type="ARBA" id="ARBA00023002"/>
    </source>
</evidence>
<dbReference type="SMART" id="SM00822">
    <property type="entry name" value="PKS_KR"/>
    <property type="match status" value="1"/>
</dbReference>
<sequence>MSSIDLTGKVAVVTGSGRGLGLAYARALAAAGASVVVNDVDEAVAEHAVEAITGAGGTAVAEVVAVGTAEAAERLVGRAVAEFGRLDVLVTNAGILRDKVLWKMTDDDFDAVLTTHLKGTFTCARAAAVRMREQGGGGTLILVGSPAGQRGNFGQTNYSAAKAGIAAMARTWSMELARAGITVNAIVPVAATAMTETIPAFAPYIEAMKQGEPLPDFLRRGEGFGTPEDCAALVPFLASEAARGVTGQAIGIGGDKVTLWSHPQEIRAAYADGGWTSEALADVWHTSVGAEPQTVGIPAPAPAPAASPAPKAAEAS</sequence>
<dbReference type="InterPro" id="IPR036291">
    <property type="entry name" value="NAD(P)-bd_dom_sf"/>
</dbReference>
<dbReference type="Proteomes" id="UP000240429">
    <property type="component" value="Unassembled WGS sequence"/>
</dbReference>
<dbReference type="FunFam" id="3.40.50.720:FF:000173">
    <property type="entry name" value="3-oxoacyl-[acyl-carrier protein] reductase"/>
    <property type="match status" value="1"/>
</dbReference>
<dbReference type="AlphaFoldDB" id="A0A2P8Q0N0"/>
<dbReference type="PANTHER" id="PTHR45024">
    <property type="entry name" value="DEHYDROGENASES, SHORT CHAIN"/>
    <property type="match status" value="1"/>
</dbReference>
<reference evidence="5 6" key="1">
    <citation type="submission" date="2018-03" db="EMBL/GenBank/DDBJ databases">
        <title>Streptomyces dioscori sp. nov., a novel endophytic actinobacterium isolated from bulbil of Dioscorea bulbifera L.</title>
        <authorList>
            <person name="Zhikuan W."/>
        </authorList>
    </citation>
    <scope>NUCLEOTIDE SEQUENCE [LARGE SCALE GENOMIC DNA]</scope>
    <source>
        <strain evidence="5 6">A217</strain>
    </source>
</reference>
<dbReference type="InterPro" id="IPR057326">
    <property type="entry name" value="KR_dom"/>
</dbReference>
<dbReference type="PRINTS" id="PR00081">
    <property type="entry name" value="GDHRDH"/>
</dbReference>
<feature type="domain" description="Ketoreductase" evidence="4">
    <location>
        <begin position="9"/>
        <end position="192"/>
    </location>
</feature>
<dbReference type="EMBL" id="PYBJ01000023">
    <property type="protein sequence ID" value="PSM39808.1"/>
    <property type="molecule type" value="Genomic_DNA"/>
</dbReference>